<dbReference type="SUPFAM" id="SSF55961">
    <property type="entry name" value="Bet v1-like"/>
    <property type="match status" value="1"/>
</dbReference>
<evidence type="ECO:0008006" key="3">
    <source>
        <dbReference type="Google" id="ProtNLM"/>
    </source>
</evidence>
<proteinExistence type="predicted"/>
<organism evidence="1 2">
    <name type="scientific">Labilithrix luteola</name>
    <dbReference type="NCBI Taxonomy" id="1391654"/>
    <lineage>
        <taxon>Bacteria</taxon>
        <taxon>Pseudomonadati</taxon>
        <taxon>Myxococcota</taxon>
        <taxon>Polyangia</taxon>
        <taxon>Polyangiales</taxon>
        <taxon>Labilitrichaceae</taxon>
        <taxon>Labilithrix</taxon>
    </lineage>
</organism>
<gene>
    <name evidence="1" type="ORF">AKJ09_06481</name>
</gene>
<name>A0A0K1Q263_9BACT</name>
<sequence>MATNDGEGLEFIDEHSILVRADRDETWRALLRIVRTDLTGASWFVRALGVWPAETRGDWSSDPSGATLPGFAVSEVVAPTWLDLRGRHRFARYALVFELDEAGAGCTTVRARTFAVFPGIAGRAYRALVIGSRAHRWIVRRLLRRLARSAGAPKASTPGYFDGA</sequence>
<dbReference type="Proteomes" id="UP000064967">
    <property type="component" value="Chromosome"/>
</dbReference>
<reference evidence="1 2" key="1">
    <citation type="submission" date="2015-08" db="EMBL/GenBank/DDBJ databases">
        <authorList>
            <person name="Babu N.S."/>
            <person name="Beckwith C.J."/>
            <person name="Beseler K.G."/>
            <person name="Brison A."/>
            <person name="Carone J.V."/>
            <person name="Caskin T.P."/>
            <person name="Diamond M."/>
            <person name="Durham M.E."/>
            <person name="Foxe J.M."/>
            <person name="Go M."/>
            <person name="Henderson B.A."/>
            <person name="Jones I.B."/>
            <person name="McGettigan J.A."/>
            <person name="Micheletti S.J."/>
            <person name="Nasrallah M.E."/>
            <person name="Ortiz D."/>
            <person name="Piller C.R."/>
            <person name="Privatt S.R."/>
            <person name="Schneider S.L."/>
            <person name="Sharp S."/>
            <person name="Smith T.C."/>
            <person name="Stanton J.D."/>
            <person name="Ullery H.E."/>
            <person name="Wilson R.J."/>
            <person name="Serrano M.G."/>
            <person name="Buck G."/>
            <person name="Lee V."/>
            <person name="Wang Y."/>
            <person name="Carvalho R."/>
            <person name="Voegtly L."/>
            <person name="Shi R."/>
            <person name="Duckworth R."/>
            <person name="Johnson A."/>
            <person name="Loviza R."/>
            <person name="Walstead R."/>
            <person name="Shah Z."/>
            <person name="Kiflezghi M."/>
            <person name="Wade K."/>
            <person name="Ball S.L."/>
            <person name="Bradley K.W."/>
            <person name="Asai D.J."/>
            <person name="Bowman C.A."/>
            <person name="Russell D.A."/>
            <person name="Pope W.H."/>
            <person name="Jacobs-Sera D."/>
            <person name="Hendrix R.W."/>
            <person name="Hatfull G.F."/>
        </authorList>
    </citation>
    <scope>NUCLEOTIDE SEQUENCE [LARGE SCALE GENOMIC DNA]</scope>
    <source>
        <strain evidence="1 2">DSM 27648</strain>
    </source>
</reference>
<evidence type="ECO:0000313" key="2">
    <source>
        <dbReference type="Proteomes" id="UP000064967"/>
    </source>
</evidence>
<dbReference type="EMBL" id="CP012333">
    <property type="protein sequence ID" value="AKU99817.1"/>
    <property type="molecule type" value="Genomic_DNA"/>
</dbReference>
<accession>A0A0K1Q263</accession>
<evidence type="ECO:0000313" key="1">
    <source>
        <dbReference type="EMBL" id="AKU99817.1"/>
    </source>
</evidence>
<keyword evidence="2" id="KW-1185">Reference proteome</keyword>
<dbReference type="OrthoDB" id="164904at2"/>
<protein>
    <recommendedName>
        <fullName evidence="3">DUF2867 domain-containing protein</fullName>
    </recommendedName>
</protein>
<dbReference type="AlphaFoldDB" id="A0A0K1Q263"/>
<dbReference type="KEGG" id="llu:AKJ09_06481"/>